<dbReference type="Proteomes" id="UP000253551">
    <property type="component" value="Unassembled WGS sequence"/>
</dbReference>
<evidence type="ECO:0000313" key="9">
    <source>
        <dbReference type="EMBL" id="RCH92856.1"/>
    </source>
</evidence>
<dbReference type="PANTHER" id="PTHR15481">
    <property type="entry name" value="RIBONUCLEIC ACID BINDING PROTEIN S1"/>
    <property type="match status" value="1"/>
</dbReference>
<evidence type="ECO:0000313" key="10">
    <source>
        <dbReference type="Proteomes" id="UP000253551"/>
    </source>
</evidence>
<proteinExistence type="predicted"/>
<dbReference type="PROSITE" id="PS50102">
    <property type="entry name" value="RRM"/>
    <property type="match status" value="1"/>
</dbReference>
<dbReference type="SUPFAM" id="SSF54928">
    <property type="entry name" value="RNA-binding domain, RBD"/>
    <property type="match status" value="1"/>
</dbReference>
<evidence type="ECO:0000256" key="7">
    <source>
        <dbReference type="SAM" id="MobiDB-lite"/>
    </source>
</evidence>
<dbReference type="PANTHER" id="PTHR15481:SF0">
    <property type="entry name" value="LD23870P-RELATED"/>
    <property type="match status" value="1"/>
</dbReference>
<dbReference type="CDD" id="cd12365">
    <property type="entry name" value="RRM_RNPS1"/>
    <property type="match status" value="1"/>
</dbReference>
<keyword evidence="5" id="KW-0539">Nucleus</keyword>
<evidence type="ECO:0000256" key="5">
    <source>
        <dbReference type="ARBA" id="ARBA00023242"/>
    </source>
</evidence>
<evidence type="ECO:0000256" key="2">
    <source>
        <dbReference type="ARBA" id="ARBA00022664"/>
    </source>
</evidence>
<evidence type="ECO:0000256" key="6">
    <source>
        <dbReference type="PROSITE-ProRule" id="PRU00176"/>
    </source>
</evidence>
<dbReference type="GO" id="GO:0061574">
    <property type="term" value="C:ASAP complex"/>
    <property type="evidence" value="ECO:0007669"/>
    <property type="project" value="TreeGrafter"/>
</dbReference>
<dbReference type="Pfam" id="PF00076">
    <property type="entry name" value="RRM_1"/>
    <property type="match status" value="1"/>
</dbReference>
<dbReference type="GO" id="GO:0005737">
    <property type="term" value="C:cytoplasm"/>
    <property type="evidence" value="ECO:0007669"/>
    <property type="project" value="TreeGrafter"/>
</dbReference>
<dbReference type="InterPro" id="IPR034201">
    <property type="entry name" value="RNPS1_RRM"/>
</dbReference>
<keyword evidence="4" id="KW-0508">mRNA splicing</keyword>
<sequence>MSRASPRSYSRSRSRSYSKDRSRSRSPVRRSRSQSASPEHLHSVLVTNLTRNVKEDHVREIFSQFGKITHLEFPINKLLNTNKGKAYIDFETQEEADKAISYMDNAQLDGKRLACVVAPKQRERSPSPRRARYTSPPPYRRSSIRGPPPPVLGR</sequence>
<dbReference type="SMART" id="SM00361">
    <property type="entry name" value="RRM_1"/>
    <property type="match status" value="1"/>
</dbReference>
<evidence type="ECO:0000256" key="3">
    <source>
        <dbReference type="ARBA" id="ARBA00022884"/>
    </source>
</evidence>
<dbReference type="InterPro" id="IPR000504">
    <property type="entry name" value="RRM_dom"/>
</dbReference>
<dbReference type="InterPro" id="IPR003954">
    <property type="entry name" value="RRM_euk-type"/>
</dbReference>
<evidence type="ECO:0000256" key="4">
    <source>
        <dbReference type="ARBA" id="ARBA00023187"/>
    </source>
</evidence>
<organism evidence="9 10">
    <name type="scientific">Rhizopus stolonifer</name>
    <name type="common">Rhizopus nigricans</name>
    <dbReference type="NCBI Taxonomy" id="4846"/>
    <lineage>
        <taxon>Eukaryota</taxon>
        <taxon>Fungi</taxon>
        <taxon>Fungi incertae sedis</taxon>
        <taxon>Mucoromycota</taxon>
        <taxon>Mucoromycotina</taxon>
        <taxon>Mucoromycetes</taxon>
        <taxon>Mucorales</taxon>
        <taxon>Mucorineae</taxon>
        <taxon>Rhizopodaceae</taxon>
        <taxon>Rhizopus</taxon>
    </lineage>
</organism>
<comment type="caution">
    <text evidence="9">The sequence shown here is derived from an EMBL/GenBank/DDBJ whole genome shotgun (WGS) entry which is preliminary data.</text>
</comment>
<dbReference type="GO" id="GO:0000398">
    <property type="term" value="P:mRNA splicing, via spliceosome"/>
    <property type="evidence" value="ECO:0007669"/>
    <property type="project" value="TreeGrafter"/>
</dbReference>
<accession>A0A367JSH4</accession>
<dbReference type="STRING" id="4846.A0A367JSH4"/>
<keyword evidence="3 6" id="KW-0694">RNA-binding</keyword>
<dbReference type="Gene3D" id="3.30.70.330">
    <property type="match status" value="1"/>
</dbReference>
<comment type="subcellular location">
    <subcellularLocation>
        <location evidence="1">Nucleus</location>
    </subcellularLocation>
</comment>
<dbReference type="InterPro" id="IPR035979">
    <property type="entry name" value="RBD_domain_sf"/>
</dbReference>
<name>A0A367JSH4_RHIST</name>
<feature type="region of interest" description="Disordered" evidence="7">
    <location>
        <begin position="117"/>
        <end position="154"/>
    </location>
</feature>
<keyword evidence="2" id="KW-0507">mRNA processing</keyword>
<evidence type="ECO:0000259" key="8">
    <source>
        <dbReference type="PROSITE" id="PS50102"/>
    </source>
</evidence>
<keyword evidence="10" id="KW-1185">Reference proteome</keyword>
<reference evidence="9 10" key="1">
    <citation type="journal article" date="2018" name="G3 (Bethesda)">
        <title>Phylogenetic and Phylogenomic Definition of Rhizopus Species.</title>
        <authorList>
            <person name="Gryganskyi A.P."/>
            <person name="Golan J."/>
            <person name="Dolatabadi S."/>
            <person name="Mondo S."/>
            <person name="Robb S."/>
            <person name="Idnurm A."/>
            <person name="Muszewska A."/>
            <person name="Steczkiewicz K."/>
            <person name="Masonjones S."/>
            <person name="Liao H.L."/>
            <person name="Gajdeczka M.T."/>
            <person name="Anike F."/>
            <person name="Vuek A."/>
            <person name="Anishchenko I.M."/>
            <person name="Voigt K."/>
            <person name="de Hoog G.S."/>
            <person name="Smith M.E."/>
            <person name="Heitman J."/>
            <person name="Vilgalys R."/>
            <person name="Stajich J.E."/>
        </authorList>
    </citation>
    <scope>NUCLEOTIDE SEQUENCE [LARGE SCALE GENOMIC DNA]</scope>
    <source>
        <strain evidence="9 10">LSU 92-RS-03</strain>
    </source>
</reference>
<protein>
    <recommendedName>
        <fullName evidence="8">RRM domain-containing protein</fullName>
    </recommendedName>
</protein>
<dbReference type="GO" id="GO:0003723">
    <property type="term" value="F:RNA binding"/>
    <property type="evidence" value="ECO:0007669"/>
    <property type="project" value="UniProtKB-UniRule"/>
</dbReference>
<gene>
    <name evidence="9" type="ORF">CU098_000614</name>
</gene>
<dbReference type="AlphaFoldDB" id="A0A367JSH4"/>
<dbReference type="SMART" id="SM00360">
    <property type="entry name" value="RRM"/>
    <property type="match status" value="1"/>
</dbReference>
<feature type="non-terminal residue" evidence="9">
    <location>
        <position position="154"/>
    </location>
</feature>
<evidence type="ECO:0000256" key="1">
    <source>
        <dbReference type="ARBA" id="ARBA00004123"/>
    </source>
</evidence>
<feature type="domain" description="RRM" evidence="8">
    <location>
        <begin position="42"/>
        <end position="120"/>
    </location>
</feature>
<dbReference type="InterPro" id="IPR012677">
    <property type="entry name" value="Nucleotide-bd_a/b_plait_sf"/>
</dbReference>
<dbReference type="OrthoDB" id="252020at2759"/>
<dbReference type="EMBL" id="PJQM01002777">
    <property type="protein sequence ID" value="RCH92856.1"/>
    <property type="molecule type" value="Genomic_DNA"/>
</dbReference>
<feature type="region of interest" description="Disordered" evidence="7">
    <location>
        <begin position="1"/>
        <end position="42"/>
    </location>
</feature>
<dbReference type="GO" id="GO:0005654">
    <property type="term" value="C:nucleoplasm"/>
    <property type="evidence" value="ECO:0007669"/>
    <property type="project" value="TreeGrafter"/>
</dbReference>